<keyword evidence="1" id="KW-0812">Transmembrane</keyword>
<reference evidence="2" key="1">
    <citation type="journal article" date="2014" name="Front. Microbiol.">
        <title>High frequency of phylogenetically diverse reductive dehalogenase-homologous genes in deep subseafloor sedimentary metagenomes.</title>
        <authorList>
            <person name="Kawai M."/>
            <person name="Futagami T."/>
            <person name="Toyoda A."/>
            <person name="Takaki Y."/>
            <person name="Nishi S."/>
            <person name="Hori S."/>
            <person name="Arai W."/>
            <person name="Tsubouchi T."/>
            <person name="Morono Y."/>
            <person name="Uchiyama I."/>
            <person name="Ito T."/>
            <person name="Fujiyama A."/>
            <person name="Inagaki F."/>
            <person name="Takami H."/>
        </authorList>
    </citation>
    <scope>NUCLEOTIDE SEQUENCE</scope>
    <source>
        <strain evidence="2">Expedition CK06-06</strain>
    </source>
</reference>
<dbReference type="EMBL" id="BART01017701">
    <property type="protein sequence ID" value="GAG80862.1"/>
    <property type="molecule type" value="Genomic_DNA"/>
</dbReference>
<evidence type="ECO:0000313" key="2">
    <source>
        <dbReference type="EMBL" id="GAG80862.1"/>
    </source>
</evidence>
<name>X1BI33_9ZZZZ</name>
<keyword evidence="1" id="KW-1133">Transmembrane helix</keyword>
<dbReference type="AlphaFoldDB" id="X1BI33"/>
<evidence type="ECO:0008006" key="3">
    <source>
        <dbReference type="Google" id="ProtNLM"/>
    </source>
</evidence>
<keyword evidence="1" id="KW-0472">Membrane</keyword>
<protein>
    <recommendedName>
        <fullName evidence="3">Aerotolerance regulator BatA</fullName>
    </recommendedName>
</protein>
<dbReference type="SUPFAM" id="SSF53300">
    <property type="entry name" value="vWA-like"/>
    <property type="match status" value="1"/>
</dbReference>
<proteinExistence type="predicted"/>
<gene>
    <name evidence="2" type="ORF">S01H4_33599</name>
</gene>
<feature type="transmembrane region" description="Helical" evidence="1">
    <location>
        <begin position="88"/>
        <end position="111"/>
    </location>
</feature>
<accession>X1BI33</accession>
<comment type="caution">
    <text evidence="2">The sequence shown here is derived from an EMBL/GenBank/DDBJ whole genome shotgun (WGS) entry which is preliminary data.</text>
</comment>
<organism evidence="2">
    <name type="scientific">marine sediment metagenome</name>
    <dbReference type="NCBI Taxonomy" id="412755"/>
    <lineage>
        <taxon>unclassified sequences</taxon>
        <taxon>metagenomes</taxon>
        <taxon>ecological metagenomes</taxon>
    </lineage>
</organism>
<sequence>WLNPINAASVAQQKKIKVYTIGAGAEAVVFGRPGPTFDEETLKQVAETTGAKYFRASDARRLEEIYSIIDKLERSKIESKRYESYRELAAIPMAIGGILLLIELLLSHTLYRTIP</sequence>
<dbReference type="Gene3D" id="3.40.50.410">
    <property type="entry name" value="von Willebrand factor, type A domain"/>
    <property type="match status" value="1"/>
</dbReference>
<feature type="non-terminal residue" evidence="2">
    <location>
        <position position="1"/>
    </location>
</feature>
<evidence type="ECO:0000256" key="1">
    <source>
        <dbReference type="SAM" id="Phobius"/>
    </source>
</evidence>
<dbReference type="InterPro" id="IPR036465">
    <property type="entry name" value="vWFA_dom_sf"/>
</dbReference>